<evidence type="ECO:0000313" key="2">
    <source>
        <dbReference type="EMBL" id="TWU42407.1"/>
    </source>
</evidence>
<sequence length="81" mass="9225">MNTALRRAMQDCDNYVIEMDYADAKGNRTHRVVSPIRFMGSYRFLGLCLCREAPRQFQLSRCKNVRLVPASDVLMPVAISG</sequence>
<dbReference type="RefSeq" id="WP_231615362.1">
    <property type="nucleotide sequence ID" value="NZ_SJPV01000001.1"/>
</dbReference>
<dbReference type="InterPro" id="IPR026881">
    <property type="entry name" value="WYL_dom"/>
</dbReference>
<protein>
    <recommendedName>
        <fullName evidence="1">WYL domain-containing protein</fullName>
    </recommendedName>
</protein>
<accession>A0A5C6E370</accession>
<evidence type="ECO:0000259" key="1">
    <source>
        <dbReference type="Pfam" id="PF13280"/>
    </source>
</evidence>
<comment type="caution">
    <text evidence="2">The sequence shown here is derived from an EMBL/GenBank/DDBJ whole genome shotgun (WGS) entry which is preliminary data.</text>
</comment>
<keyword evidence="3" id="KW-1185">Reference proteome</keyword>
<reference evidence="2 3" key="1">
    <citation type="submission" date="2019-02" db="EMBL/GenBank/DDBJ databases">
        <title>Deep-cultivation of Planctomycetes and their phenomic and genomic characterization uncovers novel biology.</title>
        <authorList>
            <person name="Wiegand S."/>
            <person name="Jogler M."/>
            <person name="Boedeker C."/>
            <person name="Pinto D."/>
            <person name="Vollmers J."/>
            <person name="Rivas-Marin E."/>
            <person name="Kohn T."/>
            <person name="Peeters S.H."/>
            <person name="Heuer A."/>
            <person name="Rast P."/>
            <person name="Oberbeckmann S."/>
            <person name="Bunk B."/>
            <person name="Jeske O."/>
            <person name="Meyerdierks A."/>
            <person name="Storesund J.E."/>
            <person name="Kallscheuer N."/>
            <person name="Luecker S."/>
            <person name="Lage O.M."/>
            <person name="Pohl T."/>
            <person name="Merkel B.J."/>
            <person name="Hornburger P."/>
            <person name="Mueller R.-W."/>
            <person name="Bruemmer F."/>
            <person name="Labrenz M."/>
            <person name="Spormann A.M."/>
            <person name="Op Den Camp H."/>
            <person name="Overmann J."/>
            <person name="Amann R."/>
            <person name="Jetten M.S.M."/>
            <person name="Mascher T."/>
            <person name="Medema M.H."/>
            <person name="Devos D.P."/>
            <person name="Kaster A.-K."/>
            <person name="Ovreas L."/>
            <person name="Rohde M."/>
            <person name="Galperin M.Y."/>
            <person name="Jogler C."/>
        </authorList>
    </citation>
    <scope>NUCLEOTIDE SEQUENCE [LARGE SCALE GENOMIC DNA]</scope>
    <source>
        <strain evidence="2 3">Poly41</strain>
    </source>
</reference>
<gene>
    <name evidence="2" type="ORF">Poly41_07040</name>
</gene>
<name>A0A5C6E370_9BACT</name>
<dbReference type="Pfam" id="PF13280">
    <property type="entry name" value="WYL"/>
    <property type="match status" value="1"/>
</dbReference>
<proteinExistence type="predicted"/>
<dbReference type="AlphaFoldDB" id="A0A5C6E370"/>
<feature type="domain" description="WYL" evidence="1">
    <location>
        <begin position="13"/>
        <end position="66"/>
    </location>
</feature>
<dbReference type="EMBL" id="SJPV01000001">
    <property type="protein sequence ID" value="TWU42407.1"/>
    <property type="molecule type" value="Genomic_DNA"/>
</dbReference>
<evidence type="ECO:0000313" key="3">
    <source>
        <dbReference type="Proteomes" id="UP000319143"/>
    </source>
</evidence>
<dbReference type="Proteomes" id="UP000319143">
    <property type="component" value="Unassembled WGS sequence"/>
</dbReference>
<organism evidence="2 3">
    <name type="scientific">Novipirellula artificiosorum</name>
    <dbReference type="NCBI Taxonomy" id="2528016"/>
    <lineage>
        <taxon>Bacteria</taxon>
        <taxon>Pseudomonadati</taxon>
        <taxon>Planctomycetota</taxon>
        <taxon>Planctomycetia</taxon>
        <taxon>Pirellulales</taxon>
        <taxon>Pirellulaceae</taxon>
        <taxon>Novipirellula</taxon>
    </lineage>
</organism>